<keyword evidence="1" id="KW-0732">Signal</keyword>
<keyword evidence="3" id="KW-1185">Reference proteome</keyword>
<dbReference type="Pfam" id="PF16966">
    <property type="entry name" value="Porin_8"/>
    <property type="match status" value="1"/>
</dbReference>
<evidence type="ECO:0000313" key="2">
    <source>
        <dbReference type="EMBL" id="TLV08868.1"/>
    </source>
</evidence>
<protein>
    <submittedName>
        <fullName evidence="2">Porin</fullName>
    </submittedName>
</protein>
<dbReference type="AlphaFoldDB" id="A0A5R9LCM4"/>
<sequence>MKYRYYLCALFAISAPAISAMTFDTPQGSLKLYGDVEFNTDGASRTGQLTSLKTSAGKDWKAGDAERWDVNGRILIGLDGYRTSGNNQFAGFSVQPLADLSGSMNLDDAAFFFGQEDNWKIKIGRYEAYDMFPLNQDTYIEYSGNTANDLYDDGYGYIYMMKEGRGRSSGGAIQLSKISGPFYFELNTTARDGTGLFQDSNYHGNSLENKKNVIYMRPVISLNLNEITAAIAMESNVVNNAYGYTDSNGKFNNQSRRNGYGATVSWNGQKNNPENGMIINMSTAYMDATGEKDLSAGINALWRDFELGYIYAKNDIKEFNVSNMDVTNASDVIIGKYDINTVHSSYRIRNVMDMDNFDIYLGAYWSRISTNNTHDDQDRYGARVRFKYHF</sequence>
<feature type="chain" id="PRO_5024411563" evidence="1">
    <location>
        <begin position="20"/>
        <end position="390"/>
    </location>
</feature>
<evidence type="ECO:0000256" key="1">
    <source>
        <dbReference type="SAM" id="SignalP"/>
    </source>
</evidence>
<proteinExistence type="predicted"/>
<accession>A0A5R9LCM4</accession>
<evidence type="ECO:0000313" key="3">
    <source>
        <dbReference type="Proteomes" id="UP000307430"/>
    </source>
</evidence>
<comment type="caution">
    <text evidence="2">The sequence shown here is derived from an EMBL/GenBank/DDBJ whole genome shotgun (WGS) entry which is preliminary data.</text>
</comment>
<feature type="signal peptide" evidence="1">
    <location>
        <begin position="1"/>
        <end position="19"/>
    </location>
</feature>
<gene>
    <name evidence="2" type="ORF">FE839_21270</name>
</gene>
<dbReference type="InterPro" id="IPR016963">
    <property type="entry name" value="Glycoporin_RafY"/>
</dbReference>
<organism evidence="2 3">
    <name type="scientific">Klebsiella indica</name>
    <dbReference type="NCBI Taxonomy" id="2582917"/>
    <lineage>
        <taxon>Bacteria</taxon>
        <taxon>Pseudomonadati</taxon>
        <taxon>Pseudomonadota</taxon>
        <taxon>Gammaproteobacteria</taxon>
        <taxon>Enterobacterales</taxon>
        <taxon>Enterobacteriaceae</taxon>
        <taxon>Klebsiella/Raoultella group</taxon>
        <taxon>Klebsiella</taxon>
    </lineage>
</organism>
<reference evidence="2 3" key="1">
    <citation type="submission" date="2019-05" db="EMBL/GenBank/DDBJ databases">
        <title>Genome sequence of Klebsiella sp strain TOUT106.</title>
        <authorList>
            <person name="Rahi P."/>
            <person name="Chaudhari D."/>
        </authorList>
    </citation>
    <scope>NUCLEOTIDE SEQUENCE [LARGE SCALE GENOMIC DNA]</scope>
    <source>
        <strain evidence="2 3">TOUT106</strain>
    </source>
</reference>
<dbReference type="RefSeq" id="WP_138362804.1">
    <property type="nucleotide sequence ID" value="NZ_VCHQ01000031.1"/>
</dbReference>
<name>A0A5R9LCM4_9ENTR</name>
<dbReference type="EMBL" id="VCHQ01000031">
    <property type="protein sequence ID" value="TLV08868.1"/>
    <property type="molecule type" value="Genomic_DNA"/>
</dbReference>
<dbReference type="Proteomes" id="UP000307430">
    <property type="component" value="Unassembled WGS sequence"/>
</dbReference>